<dbReference type="Gene3D" id="3.30.710.10">
    <property type="entry name" value="Potassium Channel Kv1.1, Chain A"/>
    <property type="match status" value="1"/>
</dbReference>
<proteinExistence type="predicted"/>
<sequence>MVSVSNWPSVLMLVATWTTHFVNAESVYSLSSNSKWQPIKPSEVARMYNNSFMSDTKFTFGTNKLGEVFYAHKYVLAFSSPLFYEMFYSNNIEKPIKAIHLSNHNNETIAGFFGFIYKNECPTDFEVEVLRLVMKYKIVLFDSACSHTMGIESQKVFKLVENILELKAEAFTEICLGTIDGLADEYFASEYFLNIKQSTLNILLNRNTLYYNETDLFKAVLKWADHQCSKNDVERTRGHRRKVLGNAIYSIRFLLMNQSEFATHVIPTGILDDHETVAIMKAIAGEQVPNLAWDSVKLRSKRLPEILFGEQNKVTVTSKSGISWRYYFAALFFIVFFTKYYLHEQEKQKRQQENLRRQQENQKRQQENQKRLQENQKRQLENLKRQQERDENNWSEVLAYSGALIVGVGAVAGIALSQSGKKRQ</sequence>
<dbReference type="Pfam" id="PF00651">
    <property type="entry name" value="BTB"/>
    <property type="match status" value="1"/>
</dbReference>
<dbReference type="PROSITE" id="PS50097">
    <property type="entry name" value="BTB"/>
    <property type="match status" value="1"/>
</dbReference>
<protein>
    <submittedName>
        <fullName evidence="1">BTB POZ domain-containing 6 isoform X1</fullName>
    </submittedName>
</protein>
<dbReference type="Proteomes" id="UP001152795">
    <property type="component" value="Unassembled WGS sequence"/>
</dbReference>
<reference evidence="1" key="1">
    <citation type="submission" date="2020-04" db="EMBL/GenBank/DDBJ databases">
        <authorList>
            <person name="Alioto T."/>
            <person name="Alioto T."/>
            <person name="Gomez Garrido J."/>
        </authorList>
    </citation>
    <scope>NUCLEOTIDE SEQUENCE</scope>
    <source>
        <strain evidence="1">A484AB</strain>
    </source>
</reference>
<comment type="caution">
    <text evidence="1">The sequence shown here is derived from an EMBL/GenBank/DDBJ whole genome shotgun (WGS) entry which is preliminary data.</text>
</comment>
<dbReference type="InterPro" id="IPR011705">
    <property type="entry name" value="BACK"/>
</dbReference>
<dbReference type="Pfam" id="PF07707">
    <property type="entry name" value="BACK"/>
    <property type="match status" value="1"/>
</dbReference>
<organism evidence="1 2">
    <name type="scientific">Paramuricea clavata</name>
    <name type="common">Red gorgonian</name>
    <name type="synonym">Violescent sea-whip</name>
    <dbReference type="NCBI Taxonomy" id="317549"/>
    <lineage>
        <taxon>Eukaryota</taxon>
        <taxon>Metazoa</taxon>
        <taxon>Cnidaria</taxon>
        <taxon>Anthozoa</taxon>
        <taxon>Octocorallia</taxon>
        <taxon>Malacalcyonacea</taxon>
        <taxon>Plexauridae</taxon>
        <taxon>Paramuricea</taxon>
    </lineage>
</organism>
<dbReference type="InterPro" id="IPR000210">
    <property type="entry name" value="BTB/POZ_dom"/>
</dbReference>
<dbReference type="CDD" id="cd18186">
    <property type="entry name" value="BTB_POZ_ZBTB_KLHL-like"/>
    <property type="match status" value="1"/>
</dbReference>
<evidence type="ECO:0000313" key="1">
    <source>
        <dbReference type="EMBL" id="CAB4009065.1"/>
    </source>
</evidence>
<dbReference type="PANTHER" id="PTHR45774">
    <property type="entry name" value="BTB/POZ DOMAIN-CONTAINING"/>
    <property type="match status" value="1"/>
</dbReference>
<gene>
    <name evidence="1" type="ORF">PACLA_8A017958</name>
</gene>
<dbReference type="SMART" id="SM00875">
    <property type="entry name" value="BACK"/>
    <property type="match status" value="1"/>
</dbReference>
<dbReference type="PANTHER" id="PTHR45774:SF3">
    <property type="entry name" value="BTB (POZ) DOMAIN-CONTAINING 2B-RELATED"/>
    <property type="match status" value="1"/>
</dbReference>
<accession>A0A7D9EI78</accession>
<dbReference type="EMBL" id="CACRXK020006324">
    <property type="protein sequence ID" value="CAB4009065.1"/>
    <property type="molecule type" value="Genomic_DNA"/>
</dbReference>
<dbReference type="AlphaFoldDB" id="A0A7D9EI78"/>
<keyword evidence="2" id="KW-1185">Reference proteome</keyword>
<dbReference type="OrthoDB" id="6341514at2759"/>
<dbReference type="Gene3D" id="1.25.40.420">
    <property type="match status" value="1"/>
</dbReference>
<dbReference type="InterPro" id="IPR011333">
    <property type="entry name" value="SKP1/BTB/POZ_sf"/>
</dbReference>
<evidence type="ECO:0000313" key="2">
    <source>
        <dbReference type="Proteomes" id="UP001152795"/>
    </source>
</evidence>
<dbReference type="SUPFAM" id="SSF54695">
    <property type="entry name" value="POZ domain"/>
    <property type="match status" value="1"/>
</dbReference>
<name>A0A7D9EI78_PARCT</name>